<proteinExistence type="predicted"/>
<comment type="caution">
    <text evidence="1">The sequence shown here is derived from an EMBL/GenBank/DDBJ whole genome shotgun (WGS) entry which is preliminary data.</text>
</comment>
<accession>A0A3M7RQB4</accession>
<evidence type="ECO:0000313" key="1">
    <source>
        <dbReference type="EMBL" id="RNA25763.1"/>
    </source>
</evidence>
<dbReference type="AlphaFoldDB" id="A0A3M7RQB4"/>
<name>A0A3M7RQB4_BRAPC</name>
<dbReference type="EMBL" id="REGN01002862">
    <property type="protein sequence ID" value="RNA25763.1"/>
    <property type="molecule type" value="Genomic_DNA"/>
</dbReference>
<reference evidence="1 2" key="1">
    <citation type="journal article" date="2018" name="Sci. Rep.">
        <title>Genomic signatures of local adaptation to the degree of environmental predictability in rotifers.</title>
        <authorList>
            <person name="Franch-Gras L."/>
            <person name="Hahn C."/>
            <person name="Garcia-Roger E.M."/>
            <person name="Carmona M.J."/>
            <person name="Serra M."/>
            <person name="Gomez A."/>
        </authorList>
    </citation>
    <scope>NUCLEOTIDE SEQUENCE [LARGE SCALE GENOMIC DNA]</scope>
    <source>
        <strain evidence="1">HYR1</strain>
    </source>
</reference>
<keyword evidence="2" id="KW-1185">Reference proteome</keyword>
<dbReference type="Proteomes" id="UP000276133">
    <property type="component" value="Unassembled WGS sequence"/>
</dbReference>
<organism evidence="1 2">
    <name type="scientific">Brachionus plicatilis</name>
    <name type="common">Marine rotifer</name>
    <name type="synonym">Brachionus muelleri</name>
    <dbReference type="NCBI Taxonomy" id="10195"/>
    <lineage>
        <taxon>Eukaryota</taxon>
        <taxon>Metazoa</taxon>
        <taxon>Spiralia</taxon>
        <taxon>Gnathifera</taxon>
        <taxon>Rotifera</taxon>
        <taxon>Eurotatoria</taxon>
        <taxon>Monogononta</taxon>
        <taxon>Pseudotrocha</taxon>
        <taxon>Ploima</taxon>
        <taxon>Brachionidae</taxon>
        <taxon>Brachionus</taxon>
    </lineage>
</organism>
<gene>
    <name evidence="1" type="ORF">BpHYR1_038860</name>
</gene>
<protein>
    <submittedName>
        <fullName evidence="1">Uncharacterized protein</fullName>
    </submittedName>
</protein>
<sequence>MFFLFEKNEANVSDLMLHIIASYIWIKIQRKKFRLNIETKKLFKELLPVQRANNQTVMNYWVLPEACNIHLGNIKAKAD</sequence>
<evidence type="ECO:0000313" key="2">
    <source>
        <dbReference type="Proteomes" id="UP000276133"/>
    </source>
</evidence>